<keyword evidence="2" id="KW-1185">Reference proteome</keyword>
<evidence type="ECO:0000313" key="2">
    <source>
        <dbReference type="Proteomes" id="UP001055439"/>
    </source>
</evidence>
<organism evidence="1 2">
    <name type="scientific">Musa troglodytarum</name>
    <name type="common">fe'i banana</name>
    <dbReference type="NCBI Taxonomy" id="320322"/>
    <lineage>
        <taxon>Eukaryota</taxon>
        <taxon>Viridiplantae</taxon>
        <taxon>Streptophyta</taxon>
        <taxon>Embryophyta</taxon>
        <taxon>Tracheophyta</taxon>
        <taxon>Spermatophyta</taxon>
        <taxon>Magnoliopsida</taxon>
        <taxon>Liliopsida</taxon>
        <taxon>Zingiberales</taxon>
        <taxon>Musaceae</taxon>
        <taxon>Musa</taxon>
    </lineage>
</organism>
<evidence type="ECO:0000313" key="1">
    <source>
        <dbReference type="EMBL" id="URE08773.1"/>
    </source>
</evidence>
<accession>A0A9E7G8W6</accession>
<sequence length="90" mass="10204">MCGITCFGLKDRKCQYSLVVSDSFKVHDGDSLPFFSSNPGGRKLSYARLHLWEEYEERAKWGGLPCLLQCQWQPIKNVCPVCKDSAFIGL</sequence>
<dbReference type="EMBL" id="CP097508">
    <property type="protein sequence ID" value="URE08773.1"/>
    <property type="molecule type" value="Genomic_DNA"/>
</dbReference>
<dbReference type="OrthoDB" id="8062037at2759"/>
<gene>
    <name evidence="1" type="ORF">MUK42_04239</name>
</gene>
<proteinExistence type="predicted"/>
<dbReference type="AlphaFoldDB" id="A0A9E7G8W6"/>
<reference evidence="1" key="1">
    <citation type="submission" date="2022-05" db="EMBL/GenBank/DDBJ databases">
        <title>The Musa troglodytarum L. genome provides insights into the mechanism of non-climacteric behaviour and enrichment of carotenoids.</title>
        <authorList>
            <person name="Wang J."/>
        </authorList>
    </citation>
    <scope>NUCLEOTIDE SEQUENCE</scope>
    <source>
        <tissue evidence="1">Leaf</tissue>
    </source>
</reference>
<dbReference type="Proteomes" id="UP001055439">
    <property type="component" value="Chromosome 6"/>
</dbReference>
<name>A0A9E7G8W6_9LILI</name>
<protein>
    <submittedName>
        <fullName evidence="1">Uncharacterized protein</fullName>
    </submittedName>
</protein>